<dbReference type="EMBL" id="JANAVB010031019">
    <property type="protein sequence ID" value="KAJ6812494.1"/>
    <property type="molecule type" value="Genomic_DNA"/>
</dbReference>
<accession>A0AAX6F7V6</accession>
<gene>
    <name evidence="1" type="ORF">M6B38_147820</name>
</gene>
<dbReference type="Proteomes" id="UP001140949">
    <property type="component" value="Unassembled WGS sequence"/>
</dbReference>
<proteinExistence type="predicted"/>
<name>A0AAX6F7V6_IRIPA</name>
<sequence length="81" mass="8787">MCSTTIGHRTRVLPAVPSELISFQHLGGVQPHTISFDGGQAPSSSVNNSSLCQSIESRRVGDRIYTTRIESMGSEDVYVFS</sequence>
<evidence type="ECO:0000313" key="1">
    <source>
        <dbReference type="EMBL" id="KAJ6812494.1"/>
    </source>
</evidence>
<comment type="caution">
    <text evidence="1">The sequence shown here is derived from an EMBL/GenBank/DDBJ whole genome shotgun (WGS) entry which is preliminary data.</text>
</comment>
<evidence type="ECO:0000313" key="2">
    <source>
        <dbReference type="Proteomes" id="UP001140949"/>
    </source>
</evidence>
<protein>
    <submittedName>
        <fullName evidence="1">Uncharacterized protein</fullName>
    </submittedName>
</protein>
<dbReference type="AlphaFoldDB" id="A0AAX6F7V6"/>
<reference evidence="1" key="2">
    <citation type="submission" date="2023-04" db="EMBL/GenBank/DDBJ databases">
        <authorList>
            <person name="Bruccoleri R.E."/>
            <person name="Oakeley E.J."/>
            <person name="Faust A.-M."/>
            <person name="Dessus-Babus S."/>
            <person name="Altorfer M."/>
            <person name="Burckhardt D."/>
            <person name="Oertli M."/>
            <person name="Naumann U."/>
            <person name="Petersen F."/>
            <person name="Wong J."/>
        </authorList>
    </citation>
    <scope>NUCLEOTIDE SEQUENCE</scope>
    <source>
        <strain evidence="1">GSM-AAB239-AS_SAM_17_03QT</strain>
        <tissue evidence="1">Leaf</tissue>
    </source>
</reference>
<keyword evidence="2" id="KW-1185">Reference proteome</keyword>
<organism evidence="1 2">
    <name type="scientific">Iris pallida</name>
    <name type="common">Sweet iris</name>
    <dbReference type="NCBI Taxonomy" id="29817"/>
    <lineage>
        <taxon>Eukaryota</taxon>
        <taxon>Viridiplantae</taxon>
        <taxon>Streptophyta</taxon>
        <taxon>Embryophyta</taxon>
        <taxon>Tracheophyta</taxon>
        <taxon>Spermatophyta</taxon>
        <taxon>Magnoliopsida</taxon>
        <taxon>Liliopsida</taxon>
        <taxon>Asparagales</taxon>
        <taxon>Iridaceae</taxon>
        <taxon>Iridoideae</taxon>
        <taxon>Irideae</taxon>
        <taxon>Iris</taxon>
    </lineage>
</organism>
<reference evidence="1" key="1">
    <citation type="journal article" date="2023" name="GigaByte">
        <title>Genome assembly of the bearded iris, Iris pallida Lam.</title>
        <authorList>
            <person name="Bruccoleri R.E."/>
            <person name="Oakeley E.J."/>
            <person name="Faust A.M.E."/>
            <person name="Altorfer M."/>
            <person name="Dessus-Babus S."/>
            <person name="Burckhardt D."/>
            <person name="Oertli M."/>
            <person name="Naumann U."/>
            <person name="Petersen F."/>
            <person name="Wong J."/>
        </authorList>
    </citation>
    <scope>NUCLEOTIDE SEQUENCE</scope>
    <source>
        <strain evidence="1">GSM-AAB239-AS_SAM_17_03QT</strain>
    </source>
</reference>